<dbReference type="CDD" id="cd16262">
    <property type="entry name" value="EFG_III"/>
    <property type="match status" value="1"/>
</dbReference>
<evidence type="ECO:0000256" key="6">
    <source>
        <dbReference type="SAM" id="MobiDB-lite"/>
    </source>
</evidence>
<dbReference type="Gene3D" id="3.40.50.300">
    <property type="entry name" value="P-loop containing nucleotide triphosphate hydrolases"/>
    <property type="match status" value="1"/>
</dbReference>
<comment type="similarity">
    <text evidence="1">Belongs to the TRAFAC class translation factor GTPase superfamily. Classic translation factor GTPase family. EF-G/EF-2 subfamily.</text>
</comment>
<dbReference type="CDD" id="cd01434">
    <property type="entry name" value="EFG_mtEFG1_IV"/>
    <property type="match status" value="1"/>
</dbReference>
<dbReference type="FunFam" id="3.30.70.240:FF:000001">
    <property type="entry name" value="Elongation factor G"/>
    <property type="match status" value="1"/>
</dbReference>
<evidence type="ECO:0000256" key="5">
    <source>
        <dbReference type="NCBIfam" id="TIGR00484"/>
    </source>
</evidence>
<dbReference type="FunFam" id="3.30.230.10:FF:000003">
    <property type="entry name" value="Elongation factor G"/>
    <property type="match status" value="1"/>
</dbReference>
<dbReference type="Pfam" id="PF00679">
    <property type="entry name" value="EFG_C"/>
    <property type="match status" value="1"/>
</dbReference>
<dbReference type="SUPFAM" id="SSF54980">
    <property type="entry name" value="EF-G C-terminal domain-like"/>
    <property type="match status" value="2"/>
</dbReference>
<dbReference type="Gene3D" id="3.30.70.240">
    <property type="match status" value="1"/>
</dbReference>
<dbReference type="InterPro" id="IPR000795">
    <property type="entry name" value="T_Tr_GTP-bd_dom"/>
</dbReference>
<dbReference type="PRINTS" id="PR00315">
    <property type="entry name" value="ELONGATNFCT"/>
</dbReference>
<dbReference type="CDD" id="cd04088">
    <property type="entry name" value="EFG_mtEFG_II"/>
    <property type="match status" value="1"/>
</dbReference>
<dbReference type="InterPro" id="IPR004540">
    <property type="entry name" value="Transl_elong_EFG/EF2"/>
</dbReference>
<keyword evidence="9" id="KW-1185">Reference proteome</keyword>
<evidence type="ECO:0000313" key="9">
    <source>
        <dbReference type="Proteomes" id="UP000199230"/>
    </source>
</evidence>
<dbReference type="NCBIfam" id="TIGR00231">
    <property type="entry name" value="small_GTP"/>
    <property type="match status" value="1"/>
</dbReference>
<dbReference type="InterPro" id="IPR020568">
    <property type="entry name" value="Ribosomal_Su5_D2-typ_SF"/>
</dbReference>
<evidence type="ECO:0000259" key="7">
    <source>
        <dbReference type="PROSITE" id="PS51722"/>
    </source>
</evidence>
<dbReference type="InterPro" id="IPR047872">
    <property type="entry name" value="EFG_IV"/>
</dbReference>
<dbReference type="NCBIfam" id="NF009379">
    <property type="entry name" value="PRK12740.1-3"/>
    <property type="match status" value="1"/>
</dbReference>
<dbReference type="InterPro" id="IPR009000">
    <property type="entry name" value="Transl_B-barrel_sf"/>
</dbReference>
<dbReference type="Proteomes" id="UP000199230">
    <property type="component" value="Unassembled WGS sequence"/>
</dbReference>
<dbReference type="SUPFAM" id="SSF50447">
    <property type="entry name" value="Translation proteins"/>
    <property type="match status" value="1"/>
</dbReference>
<dbReference type="SUPFAM" id="SSF52540">
    <property type="entry name" value="P-loop containing nucleoside triphosphate hydrolases"/>
    <property type="match status" value="1"/>
</dbReference>
<dbReference type="InterPro" id="IPR035647">
    <property type="entry name" value="EFG_III/V"/>
</dbReference>
<evidence type="ECO:0000313" key="8">
    <source>
        <dbReference type="EMBL" id="SDZ22187.1"/>
    </source>
</evidence>
<dbReference type="InterPro" id="IPR014721">
    <property type="entry name" value="Ribsml_uS5_D2-typ_fold_subgr"/>
</dbReference>
<dbReference type="InterPro" id="IPR053905">
    <property type="entry name" value="EF-G-like_DII"/>
</dbReference>
<dbReference type="PANTHER" id="PTHR43261">
    <property type="entry name" value="TRANSLATION ELONGATION FACTOR G-RELATED"/>
    <property type="match status" value="1"/>
</dbReference>
<keyword evidence="3" id="KW-0547">Nucleotide-binding</keyword>
<dbReference type="InterPro" id="IPR009022">
    <property type="entry name" value="EFG_III"/>
</dbReference>
<dbReference type="CDD" id="cd03713">
    <property type="entry name" value="EFG_mtEFG_C"/>
    <property type="match status" value="1"/>
</dbReference>
<dbReference type="GO" id="GO:0003924">
    <property type="term" value="F:GTPase activity"/>
    <property type="evidence" value="ECO:0007669"/>
    <property type="project" value="InterPro"/>
</dbReference>
<dbReference type="SMART" id="SM00889">
    <property type="entry name" value="EFG_IV"/>
    <property type="match status" value="1"/>
</dbReference>
<dbReference type="Pfam" id="PF22042">
    <property type="entry name" value="EF-G_D2"/>
    <property type="match status" value="1"/>
</dbReference>
<dbReference type="OrthoDB" id="9804431at2"/>
<organism evidence="8 9">
    <name type="scientific">Tindallia californiensis</name>
    <dbReference type="NCBI Taxonomy" id="159292"/>
    <lineage>
        <taxon>Bacteria</taxon>
        <taxon>Bacillati</taxon>
        <taxon>Bacillota</taxon>
        <taxon>Clostridia</taxon>
        <taxon>Peptostreptococcales</taxon>
        <taxon>Tindalliaceae</taxon>
        <taxon>Tindallia</taxon>
    </lineage>
</organism>
<evidence type="ECO:0000256" key="3">
    <source>
        <dbReference type="ARBA" id="ARBA00022741"/>
    </source>
</evidence>
<feature type="region of interest" description="Disordered" evidence="6">
    <location>
        <begin position="276"/>
        <end position="297"/>
    </location>
</feature>
<feature type="compositionally biased region" description="Basic and acidic residues" evidence="6">
    <location>
        <begin position="288"/>
        <end position="297"/>
    </location>
</feature>
<feature type="domain" description="Tr-type G" evidence="7">
    <location>
        <begin position="7"/>
        <end position="278"/>
    </location>
</feature>
<accession>A0A1H3R955</accession>
<dbReference type="CDD" id="cd04170">
    <property type="entry name" value="EF-G_bact"/>
    <property type="match status" value="1"/>
</dbReference>
<dbReference type="Pfam" id="PF14492">
    <property type="entry name" value="EFG_III"/>
    <property type="match status" value="1"/>
</dbReference>
<dbReference type="InterPro" id="IPR035649">
    <property type="entry name" value="EFG_V"/>
</dbReference>
<dbReference type="PANTHER" id="PTHR43261:SF6">
    <property type="entry name" value="ELONGATION FACTOR G-LIKE PROTEIN"/>
    <property type="match status" value="1"/>
</dbReference>
<proteinExistence type="inferred from homology"/>
<evidence type="ECO:0000256" key="4">
    <source>
        <dbReference type="ARBA" id="ARBA00023134"/>
    </source>
</evidence>
<dbReference type="InterPro" id="IPR005517">
    <property type="entry name" value="Transl_elong_EFG/EF2_IV"/>
</dbReference>
<keyword evidence="8" id="KW-0648">Protein biosynthesis</keyword>
<evidence type="ECO:0000256" key="1">
    <source>
        <dbReference type="ARBA" id="ARBA00005870"/>
    </source>
</evidence>
<reference evidence="8 9" key="1">
    <citation type="submission" date="2016-10" db="EMBL/GenBank/DDBJ databases">
        <authorList>
            <person name="de Groot N.N."/>
        </authorList>
    </citation>
    <scope>NUCLEOTIDE SEQUENCE [LARGE SCALE GENOMIC DNA]</scope>
    <source>
        <strain evidence="8 9">APO</strain>
    </source>
</reference>
<dbReference type="Gene3D" id="3.30.230.10">
    <property type="match status" value="1"/>
</dbReference>
<protein>
    <recommendedName>
        <fullName evidence="2 5">Elongation factor G</fullName>
    </recommendedName>
</protein>
<dbReference type="Pfam" id="PF00009">
    <property type="entry name" value="GTP_EFTU"/>
    <property type="match status" value="1"/>
</dbReference>
<dbReference type="PROSITE" id="PS51722">
    <property type="entry name" value="G_TR_2"/>
    <property type="match status" value="1"/>
</dbReference>
<dbReference type="InterPro" id="IPR027417">
    <property type="entry name" value="P-loop_NTPase"/>
</dbReference>
<dbReference type="SMART" id="SM00838">
    <property type="entry name" value="EFG_C"/>
    <property type="match status" value="1"/>
</dbReference>
<dbReference type="NCBIfam" id="TIGR00484">
    <property type="entry name" value="EF-G"/>
    <property type="match status" value="1"/>
</dbReference>
<dbReference type="NCBIfam" id="NF009891">
    <property type="entry name" value="PRK13351.1-1"/>
    <property type="match status" value="1"/>
</dbReference>
<dbReference type="EMBL" id="FNPV01000014">
    <property type="protein sequence ID" value="SDZ22187.1"/>
    <property type="molecule type" value="Genomic_DNA"/>
</dbReference>
<dbReference type="InterPro" id="IPR005225">
    <property type="entry name" value="Small_GTP-bd"/>
</dbReference>
<dbReference type="Gene3D" id="3.30.70.870">
    <property type="entry name" value="Elongation Factor G (Translational Gtpase), domain 3"/>
    <property type="match status" value="1"/>
</dbReference>
<dbReference type="GO" id="GO:0003746">
    <property type="term" value="F:translation elongation factor activity"/>
    <property type="evidence" value="ECO:0007669"/>
    <property type="project" value="UniProtKB-UniRule"/>
</dbReference>
<evidence type="ECO:0000256" key="2">
    <source>
        <dbReference type="ARBA" id="ARBA00017872"/>
    </source>
</evidence>
<keyword evidence="8" id="KW-0251">Elongation factor</keyword>
<dbReference type="GO" id="GO:0032790">
    <property type="term" value="P:ribosome disassembly"/>
    <property type="evidence" value="ECO:0007669"/>
    <property type="project" value="TreeGrafter"/>
</dbReference>
<keyword evidence="4" id="KW-0342">GTP-binding</keyword>
<dbReference type="RefSeq" id="WP_093315574.1">
    <property type="nucleotide sequence ID" value="NZ_FNPV01000014.1"/>
</dbReference>
<dbReference type="GO" id="GO:0005525">
    <property type="term" value="F:GTP binding"/>
    <property type="evidence" value="ECO:0007669"/>
    <property type="project" value="UniProtKB-UniRule"/>
</dbReference>
<dbReference type="AlphaFoldDB" id="A0A1H3R955"/>
<dbReference type="Pfam" id="PF03764">
    <property type="entry name" value="EFG_IV"/>
    <property type="match status" value="1"/>
</dbReference>
<dbReference type="NCBIfam" id="NF009381">
    <property type="entry name" value="PRK12740.1-5"/>
    <property type="match status" value="1"/>
</dbReference>
<name>A0A1H3R955_9FIRM</name>
<dbReference type="SUPFAM" id="SSF54211">
    <property type="entry name" value="Ribosomal protein S5 domain 2-like"/>
    <property type="match status" value="1"/>
</dbReference>
<gene>
    <name evidence="8" type="ORF">SAMN05192546_11421</name>
</gene>
<dbReference type="InterPro" id="IPR041095">
    <property type="entry name" value="EFG_II"/>
</dbReference>
<sequence length="693" mass="76597">MKVYEAEKIRNIALLGHGGSGKTTLTEAALYSTGVSKRIGKVEDGNTYSDFDKEEINRKTSINASVIPVEWNGYKINYIDTPGYFDFIGEVQGAMKAAGGAVILIDATSGIEVGTEKAWDFAAAKRIPTFIAINKMDRENVDYEKIIADLREKFGKRIAPFQIPIGKEESFVGNVNVVKMMAREYDGNSCKEIPIPQEYEDQASEIRELLMESVAESDEALLEKYFEGEAFTEEEIQKGLRKGVLTGDIIPVVCASFTKNVGIHTLMDMICDFSPSPQDMPPKTGINPKDDSEVERSLDPKEPFSAQVFKTIADPFIGKISLVKVISGSLKADAEVLNSSKNEKEKIGSLFFLRGKHQEETKEVKAGDIAAVAKLQHTKTGDTLCDPANPVKYSDIDFMEPQLYLAIEPKSRGDEEKISAGLVKLSEEDPSFYFTRNAETKQTLIRGQGELHIKVITSKLKAKYGVEVELSDPIVPYRETIKGKADVQGKHKKQSGGRGQYGDVKMKFEPSSEPFEFEEVIFGGAVPKAYIPAVEKGLMEAKEVGVLAGYPVVNIKATLYDGSYHDVDSSEMAFKIAASMAFKKGLEEANPVLLEPIAKVEVRVPEENMGDIMGDLNKRRGRILGMDPQDDGYQKVTAEAPQSEMFKYAIDLRSMTQARGEFSMEFIRYEEVPQAISDKVIEAAKAAKAEKES</sequence>
<dbReference type="STRING" id="159292.SAMN05192546_11421"/>
<dbReference type="InterPro" id="IPR000640">
    <property type="entry name" value="EFG_V-like"/>
</dbReference>
<dbReference type="Gene3D" id="2.40.30.10">
    <property type="entry name" value="Translation factors"/>
    <property type="match status" value="1"/>
</dbReference>